<name>A0A2W4QN50_9GAMM</name>
<feature type="compositionally biased region" description="Basic and acidic residues" evidence="1">
    <location>
        <begin position="149"/>
        <end position="159"/>
    </location>
</feature>
<organism evidence="2 3">
    <name type="scientific">Candidatus Methylumidiphilus alinenensis</name>
    <dbReference type="NCBI Taxonomy" id="2202197"/>
    <lineage>
        <taxon>Bacteria</taxon>
        <taxon>Pseudomonadati</taxon>
        <taxon>Pseudomonadota</taxon>
        <taxon>Gammaproteobacteria</taxon>
        <taxon>Methylococcales</taxon>
        <taxon>Candidatus Methylumidiphilus</taxon>
    </lineage>
</organism>
<dbReference type="AlphaFoldDB" id="A0A2W4QN50"/>
<evidence type="ECO:0000256" key="1">
    <source>
        <dbReference type="SAM" id="MobiDB-lite"/>
    </source>
</evidence>
<sequence length="176" mass="19876">MGWFYFLAVLALGGATYQGYLLYRLAALNQAIANPDLVEVDENTLDALVFSKAMHLDHTGNSIEASRLYARLRNSQDRDLRTRAFHNLGAIYLRDGAKHWNERGVLDYAYVSSQVELAKENFREALRLDPGDWDARFNLEYAWRITPPPKERPKSDFKATKPSVYSTLPGLPGGGP</sequence>
<dbReference type="Proteomes" id="UP000249396">
    <property type="component" value="Unassembled WGS sequence"/>
</dbReference>
<proteinExistence type="predicted"/>
<reference evidence="2 3" key="1">
    <citation type="journal article" date="2018" name="Aquat. Microb. Ecol.">
        <title>Gammaproteobacterial methanotrophs dominate.</title>
        <authorList>
            <person name="Rissanen A.J."/>
            <person name="Saarenheimo J."/>
            <person name="Tiirola M."/>
            <person name="Peura S."/>
            <person name="Aalto S.L."/>
            <person name="Karvinen A."/>
            <person name="Nykanen H."/>
        </authorList>
    </citation>
    <scope>NUCLEOTIDE SEQUENCE [LARGE SCALE GENOMIC DNA]</scope>
    <source>
        <strain evidence="2">AMbin10</strain>
    </source>
</reference>
<dbReference type="SUPFAM" id="SSF48452">
    <property type="entry name" value="TPR-like"/>
    <property type="match status" value="1"/>
</dbReference>
<dbReference type="EMBL" id="QJPH01000508">
    <property type="protein sequence ID" value="PZN71799.1"/>
    <property type="molecule type" value="Genomic_DNA"/>
</dbReference>
<feature type="region of interest" description="Disordered" evidence="1">
    <location>
        <begin position="148"/>
        <end position="176"/>
    </location>
</feature>
<dbReference type="Gene3D" id="1.25.40.10">
    <property type="entry name" value="Tetratricopeptide repeat domain"/>
    <property type="match status" value="1"/>
</dbReference>
<dbReference type="InterPro" id="IPR011990">
    <property type="entry name" value="TPR-like_helical_dom_sf"/>
</dbReference>
<evidence type="ECO:0000313" key="2">
    <source>
        <dbReference type="EMBL" id="PZN71799.1"/>
    </source>
</evidence>
<gene>
    <name evidence="2" type="ORF">DM484_25530</name>
</gene>
<protein>
    <submittedName>
        <fullName evidence="2">MxaK protein</fullName>
    </submittedName>
</protein>
<accession>A0A2W4QN50</accession>
<comment type="caution">
    <text evidence="2">The sequence shown here is derived from an EMBL/GenBank/DDBJ whole genome shotgun (WGS) entry which is preliminary data.</text>
</comment>
<evidence type="ECO:0000313" key="3">
    <source>
        <dbReference type="Proteomes" id="UP000249396"/>
    </source>
</evidence>